<dbReference type="OrthoDB" id="1271983at2"/>
<reference evidence="2 3" key="1">
    <citation type="submission" date="2018-06" db="EMBL/GenBank/DDBJ databases">
        <title>Novel Chryseobacterium species.</title>
        <authorList>
            <person name="Newman J."/>
            <person name="Hugo C."/>
            <person name="Oosthuizen L."/>
            <person name="Charimba G."/>
        </authorList>
    </citation>
    <scope>NUCLEOTIDE SEQUENCE [LARGE SCALE GENOMIC DNA]</scope>
    <source>
        <strain evidence="2 3">7_F195</strain>
    </source>
</reference>
<comment type="caution">
    <text evidence="2">The sequence shown here is derived from an EMBL/GenBank/DDBJ whole genome shotgun (WGS) entry which is preliminary data.</text>
</comment>
<dbReference type="PROSITE" id="PS51257">
    <property type="entry name" value="PROKAR_LIPOPROTEIN"/>
    <property type="match status" value="1"/>
</dbReference>
<feature type="signal peptide" evidence="1">
    <location>
        <begin position="1"/>
        <end position="26"/>
    </location>
</feature>
<dbReference type="AlphaFoldDB" id="A0A3D9B6K1"/>
<sequence length="292" mass="31970">MVKNYFLKMFAGIALLGLLASCNTTSDPTESIANPDEGTPPPKVLSKVTVNSVAQEEFVTTNAGVLEQAIFKDEKAGNAYYTGVLTYNTDKQISKIKFTSTASASLKYDFDITPAADGKIYNASCIGTAPTPGASHISDYTITYDQTTQKMTKILEKRKEGGISAYNRFVDYAFIYSGENISQVICSKGILDINGAPNMGTAVQTKYSFQNYDAQKGAYSKLPKTFLIIRSLIDPVNFYKASPNNPTSMYIQMPPPAASVNTAQSYSYDKEGYPAVEKNQNVTYTYKNVEKL</sequence>
<dbReference type="Proteomes" id="UP000256257">
    <property type="component" value="Unassembled WGS sequence"/>
</dbReference>
<evidence type="ECO:0000256" key="1">
    <source>
        <dbReference type="SAM" id="SignalP"/>
    </source>
</evidence>
<organism evidence="2 3">
    <name type="scientific">Chryseobacterium pennipullorum</name>
    <dbReference type="NCBI Taxonomy" id="2258963"/>
    <lineage>
        <taxon>Bacteria</taxon>
        <taxon>Pseudomonadati</taxon>
        <taxon>Bacteroidota</taxon>
        <taxon>Flavobacteriia</taxon>
        <taxon>Flavobacteriales</taxon>
        <taxon>Weeksellaceae</taxon>
        <taxon>Chryseobacterium group</taxon>
        <taxon>Chryseobacterium</taxon>
    </lineage>
</organism>
<dbReference type="RefSeq" id="WP_115927276.1">
    <property type="nucleotide sequence ID" value="NZ_QNVV01000003.1"/>
</dbReference>
<evidence type="ECO:0000313" key="2">
    <source>
        <dbReference type="EMBL" id="REC48958.1"/>
    </source>
</evidence>
<name>A0A3D9B6K1_9FLAO</name>
<evidence type="ECO:0008006" key="4">
    <source>
        <dbReference type="Google" id="ProtNLM"/>
    </source>
</evidence>
<accession>A0A3D9B6K1</accession>
<feature type="chain" id="PRO_5017702328" description="DUF4595 domain-containing protein" evidence="1">
    <location>
        <begin position="27"/>
        <end position="292"/>
    </location>
</feature>
<evidence type="ECO:0000313" key="3">
    <source>
        <dbReference type="Proteomes" id="UP000256257"/>
    </source>
</evidence>
<dbReference type="EMBL" id="QNVV01000003">
    <property type="protein sequence ID" value="REC48958.1"/>
    <property type="molecule type" value="Genomic_DNA"/>
</dbReference>
<gene>
    <name evidence="2" type="ORF">DRF67_05210</name>
</gene>
<protein>
    <recommendedName>
        <fullName evidence="4">DUF4595 domain-containing protein</fullName>
    </recommendedName>
</protein>
<keyword evidence="1" id="KW-0732">Signal</keyword>
<proteinExistence type="predicted"/>
<keyword evidence="3" id="KW-1185">Reference proteome</keyword>